<accession>A0A2M8L4I0</accession>
<dbReference type="InterPro" id="IPR029044">
    <property type="entry name" value="Nucleotide-diphossugar_trans"/>
</dbReference>
<sequence length="257" mass="29280">MTKLPKISVIIPCFNEEMWVAEVIRSILKCPSVSEIIAVNDGSTDETLKILKSFQGKIKIISYKKNQGKGYALAAGIEKAKGEIVIFMDAHHFNVQNNHIKALTVPLIENQADAVLGTTVSLIPGPFRSFTGFRAYWKKDLLLHLAKIKKTKFGVEIYLNEIFKEKRVKLIYPPGLIHLAKEQKMPLSEVPVAYLNQFIEMSQMLAQVKGIKPQKIKKILNPKKIKTLEGLRETVQKLKNKEIMKLLKDYILSYFEK</sequence>
<proteinExistence type="predicted"/>
<comment type="caution">
    <text evidence="2">The sequence shown here is derived from an EMBL/GenBank/DDBJ whole genome shotgun (WGS) entry which is preliminary data.</text>
</comment>
<dbReference type="InterPro" id="IPR050256">
    <property type="entry name" value="Glycosyltransferase_2"/>
</dbReference>
<name>A0A2M8L4I0_9BACT</name>
<feature type="domain" description="Glycosyltransferase 2-like" evidence="1">
    <location>
        <begin position="8"/>
        <end position="130"/>
    </location>
</feature>
<gene>
    <name evidence="2" type="ORF">COU95_00160</name>
</gene>
<dbReference type="Pfam" id="PF00535">
    <property type="entry name" value="Glycos_transf_2"/>
    <property type="match status" value="1"/>
</dbReference>
<dbReference type="PANTHER" id="PTHR48090">
    <property type="entry name" value="UNDECAPRENYL-PHOSPHATE 4-DEOXY-4-FORMAMIDO-L-ARABINOSE TRANSFERASE-RELATED"/>
    <property type="match status" value="1"/>
</dbReference>
<dbReference type="AlphaFoldDB" id="A0A2M8L4I0"/>
<dbReference type="SUPFAM" id="SSF53448">
    <property type="entry name" value="Nucleotide-diphospho-sugar transferases"/>
    <property type="match status" value="1"/>
</dbReference>
<evidence type="ECO:0000313" key="3">
    <source>
        <dbReference type="Proteomes" id="UP000231474"/>
    </source>
</evidence>
<dbReference type="EMBL" id="PFEK01000004">
    <property type="protein sequence ID" value="PJE67840.1"/>
    <property type="molecule type" value="Genomic_DNA"/>
</dbReference>
<reference evidence="3" key="1">
    <citation type="submission" date="2017-09" db="EMBL/GenBank/DDBJ databases">
        <title>Depth-based differentiation of microbial function through sediment-hosted aquifers and enrichment of novel symbionts in the deep terrestrial subsurface.</title>
        <authorList>
            <person name="Probst A.J."/>
            <person name="Ladd B."/>
            <person name="Jarett J.K."/>
            <person name="Geller-Mcgrath D.E."/>
            <person name="Sieber C.M.K."/>
            <person name="Emerson J.B."/>
            <person name="Anantharaman K."/>
            <person name="Thomas B.C."/>
            <person name="Malmstrom R."/>
            <person name="Stieglmeier M."/>
            <person name="Klingl A."/>
            <person name="Woyke T."/>
            <person name="Ryan C.M."/>
            <person name="Banfield J.F."/>
        </authorList>
    </citation>
    <scope>NUCLEOTIDE SEQUENCE [LARGE SCALE GENOMIC DNA]</scope>
</reference>
<dbReference type="Gene3D" id="3.90.550.10">
    <property type="entry name" value="Spore Coat Polysaccharide Biosynthesis Protein SpsA, Chain A"/>
    <property type="match status" value="1"/>
</dbReference>
<dbReference type="PANTHER" id="PTHR48090:SF7">
    <property type="entry name" value="RFBJ PROTEIN"/>
    <property type="match status" value="1"/>
</dbReference>
<dbReference type="InterPro" id="IPR001173">
    <property type="entry name" value="Glyco_trans_2-like"/>
</dbReference>
<dbReference type="CDD" id="cd04179">
    <property type="entry name" value="DPM_DPG-synthase_like"/>
    <property type="match status" value="1"/>
</dbReference>
<dbReference type="Proteomes" id="UP000231474">
    <property type="component" value="Unassembled WGS sequence"/>
</dbReference>
<evidence type="ECO:0000313" key="2">
    <source>
        <dbReference type="EMBL" id="PJE67840.1"/>
    </source>
</evidence>
<evidence type="ECO:0000259" key="1">
    <source>
        <dbReference type="Pfam" id="PF00535"/>
    </source>
</evidence>
<organism evidence="2 3">
    <name type="scientific">Candidatus Shapirobacteria bacterium CG10_big_fil_rev_8_21_14_0_10_40_9</name>
    <dbReference type="NCBI Taxonomy" id="1974888"/>
    <lineage>
        <taxon>Bacteria</taxon>
        <taxon>Candidatus Shapironibacteriota</taxon>
    </lineage>
</organism>
<protein>
    <recommendedName>
        <fullName evidence="1">Glycosyltransferase 2-like domain-containing protein</fullName>
    </recommendedName>
</protein>